<organism evidence="1 2">
    <name type="scientific">Paraburkholderia diazotrophica</name>
    <dbReference type="NCBI Taxonomy" id="667676"/>
    <lineage>
        <taxon>Bacteria</taxon>
        <taxon>Pseudomonadati</taxon>
        <taxon>Pseudomonadota</taxon>
        <taxon>Betaproteobacteria</taxon>
        <taxon>Burkholderiales</taxon>
        <taxon>Burkholderiaceae</taxon>
        <taxon>Paraburkholderia</taxon>
    </lineage>
</organism>
<evidence type="ECO:0000313" key="2">
    <source>
        <dbReference type="Proteomes" id="UP000198866"/>
    </source>
</evidence>
<evidence type="ECO:0000313" key="1">
    <source>
        <dbReference type="EMBL" id="SEI96196.1"/>
    </source>
</evidence>
<reference evidence="2" key="1">
    <citation type="submission" date="2016-10" db="EMBL/GenBank/DDBJ databases">
        <authorList>
            <person name="Varghese N."/>
            <person name="Submissions S."/>
        </authorList>
    </citation>
    <scope>NUCLEOTIDE SEQUENCE [LARGE SCALE GENOMIC DNA]</scope>
    <source>
        <strain evidence="2">LMG 26031</strain>
    </source>
</reference>
<gene>
    <name evidence="1" type="ORF">SAMN05192539_1005208</name>
</gene>
<dbReference type="EMBL" id="FNYE01000005">
    <property type="protein sequence ID" value="SEI96196.1"/>
    <property type="molecule type" value="Genomic_DNA"/>
</dbReference>
<dbReference type="AlphaFoldDB" id="A0A1H6UX09"/>
<protein>
    <submittedName>
        <fullName evidence="1">Uncharacterized protein</fullName>
    </submittedName>
</protein>
<keyword evidence="2" id="KW-1185">Reference proteome</keyword>
<dbReference type="STRING" id="667676.SAMN05192539_1005208"/>
<dbReference type="Proteomes" id="UP000198866">
    <property type="component" value="Unassembled WGS sequence"/>
</dbReference>
<name>A0A1H6UX09_9BURK</name>
<sequence length="593" mass="65726">MASELSTKLIREHKKLAELAGLSSAQSKYAHPKILLLDMGSDVEEALRERWADVVEGSLGTPYRVEKSAIFTPVIQHEELAGHAEAEIVIADLSLGPFDNGPTGEPHRPDGESDLGAKCDRGFIDCRIRTVIAVSSIFDRILKNGGVFVIFAAPRTYMTLAMGQRTYHGFVPEREVKRDVWSITSELADMLITHDAGRSIRVVDSSPVGTLLQKYLSDASFECTLKGGFRKTDPWQTLAVNKFGNAVGIMRRCGKGLTIVLPQLAQKAVFLQELMTIALPELAPHLFPEIERGRWANRAEYELPRVAELQAEKARIAAETEATLARLDTDIEAERAANGWLHDLLTETGDPLVVAVEKALAEIGFEHVVDMDKIRDQEGKSRREDLRIEDRSPLLIVDIKGIGGYPSDDDATQATKHAFINAKELKRTDVQGLAIINHQRHLPPLERENDMPFRQELLDVAGETGLGLLTTFDLYRMVVNMRKLDWPSEHVKAVVYGHQRIEPVPAHYRYIGTVAKAMTGKLGVVIAENEIAVGDRLAVEGLIYFDEADVASIRVNDKPVERAKVGDPAGFLWPDGNAKVREGMRVYAVPNSK</sequence>
<accession>A0A1H6UX09</accession>
<dbReference type="OrthoDB" id="1097623at2"/>
<proteinExistence type="predicted"/>
<dbReference type="RefSeq" id="WP_090864851.1">
    <property type="nucleotide sequence ID" value="NZ_FNYE01000005.1"/>
</dbReference>